<dbReference type="GO" id="GO:0009536">
    <property type="term" value="C:plastid"/>
    <property type="evidence" value="ECO:0007669"/>
    <property type="project" value="UniProtKB-ARBA"/>
</dbReference>
<dbReference type="GO" id="GO:0004176">
    <property type="term" value="F:ATP-dependent peptidase activity"/>
    <property type="evidence" value="ECO:0007669"/>
    <property type="project" value="InterPro"/>
</dbReference>
<dbReference type="GO" id="GO:0009368">
    <property type="term" value="C:endopeptidase Clp complex"/>
    <property type="evidence" value="ECO:0007669"/>
    <property type="project" value="TreeGrafter"/>
</dbReference>
<comment type="catalytic activity">
    <reaction evidence="5 6">
        <text>Hydrolysis of proteins to small peptides in the presence of ATP and magnesium. alpha-casein is the usual test substrate. In the absence of ATP, only oligopeptides shorter than five residues are hydrolyzed (such as succinyl-Leu-Tyr-|-NHMec, and Leu-Tyr-Leu-|-Tyr-Trp, in which cleavage of the -Tyr-|-Leu- and -Tyr-|-Trp bonds also occurs).</text>
        <dbReference type="EC" id="3.4.21.92"/>
    </reaction>
</comment>
<evidence type="ECO:0000256" key="1">
    <source>
        <dbReference type="ARBA" id="ARBA00007039"/>
    </source>
</evidence>
<dbReference type="PANTHER" id="PTHR10381:SF11">
    <property type="entry name" value="ATP-DEPENDENT CLP PROTEASE PROTEOLYTIC SUBUNIT, MITOCHONDRIAL"/>
    <property type="match status" value="1"/>
</dbReference>
<keyword evidence="8" id="KW-0150">Chloroplast</keyword>
<protein>
    <recommendedName>
        <fullName evidence="7">ATP-dependent Clp protease proteolytic subunit</fullName>
    </recommendedName>
</protein>
<dbReference type="InterPro" id="IPR029045">
    <property type="entry name" value="ClpP/crotonase-like_dom_sf"/>
</dbReference>
<proteinExistence type="inferred from homology"/>
<keyword evidence="8" id="KW-0934">Plastid</keyword>
<feature type="active site" evidence="6">
    <location>
        <position position="218"/>
    </location>
</feature>
<sequence length="290" mass="32481">MPLGVPKVAYAPSNDKNAEWIDLYNRLLRDGMLFLCNELDDELSNQLIGSLLFLDELNKNTGTNPIKVDVNPDELQSVRDQRNNEPDTKDENFEQFRQQEYQKGVTNISSDFETFVNTMKANATDWNPSSQSEYFEFSRKLYSPSEKMTVTVPGAQLVINSPGGSVTAGLALADTISFLDVCTSTVCVGLAASVASLVLASGTPYYRLATPFSRIMIHQPEGAARGQANEVLGESLEVLRIRRQITNLYAFRTGNRVKRIAEDIDRDFFMSARQAQNYGIVDRVLQRFEP</sequence>
<dbReference type="Gene3D" id="3.90.226.10">
    <property type="entry name" value="2-enoyl-CoA Hydratase, Chain A, domain 1"/>
    <property type="match status" value="2"/>
</dbReference>
<evidence type="ECO:0000256" key="2">
    <source>
        <dbReference type="ARBA" id="ARBA00022670"/>
    </source>
</evidence>
<dbReference type="Pfam" id="PF00574">
    <property type="entry name" value="CLP_protease"/>
    <property type="match status" value="2"/>
</dbReference>
<gene>
    <name evidence="8" type="primary">clpP</name>
</gene>
<dbReference type="GO" id="GO:0051117">
    <property type="term" value="F:ATPase binding"/>
    <property type="evidence" value="ECO:0007669"/>
    <property type="project" value="TreeGrafter"/>
</dbReference>
<dbReference type="EMBL" id="MK085990">
    <property type="protein sequence ID" value="QBX97896.1"/>
    <property type="molecule type" value="Genomic_DNA"/>
</dbReference>
<dbReference type="GO" id="GO:0004252">
    <property type="term" value="F:serine-type endopeptidase activity"/>
    <property type="evidence" value="ECO:0007669"/>
    <property type="project" value="UniProtKB-EC"/>
</dbReference>
<evidence type="ECO:0000256" key="4">
    <source>
        <dbReference type="ARBA" id="ARBA00022825"/>
    </source>
</evidence>
<dbReference type="AlphaFoldDB" id="A0A4D6C240"/>
<evidence type="ECO:0000313" key="8">
    <source>
        <dbReference type="EMBL" id="QBX97896.1"/>
    </source>
</evidence>
<dbReference type="CDD" id="cd07017">
    <property type="entry name" value="S14_ClpP_2"/>
    <property type="match status" value="1"/>
</dbReference>
<comment type="similarity">
    <text evidence="1 7">Belongs to the peptidase S14 family.</text>
</comment>
<organism evidence="8">
    <name type="scientific">Chloroparvula sp. RCC999</name>
    <dbReference type="NCBI Taxonomy" id="2565276"/>
    <lineage>
        <taxon>Eukaryota</taxon>
        <taxon>Viridiplantae</taxon>
        <taxon>Chlorophyta</taxon>
        <taxon>Chloropicophyceae</taxon>
        <taxon>Chloropicales</taxon>
        <taxon>Chloropicaceae</taxon>
        <taxon>Chloroparvula</taxon>
    </lineage>
</organism>
<dbReference type="PROSITE" id="PS00382">
    <property type="entry name" value="CLP_PROTEASE_HIS"/>
    <property type="match status" value="1"/>
</dbReference>
<evidence type="ECO:0000256" key="5">
    <source>
        <dbReference type="ARBA" id="ARBA00034021"/>
    </source>
</evidence>
<dbReference type="InterPro" id="IPR001907">
    <property type="entry name" value="ClpP"/>
</dbReference>
<accession>A0A4D6C240</accession>
<dbReference type="SUPFAM" id="SSF52096">
    <property type="entry name" value="ClpP/crotonase"/>
    <property type="match status" value="1"/>
</dbReference>
<evidence type="ECO:0000256" key="3">
    <source>
        <dbReference type="ARBA" id="ARBA00022801"/>
    </source>
</evidence>
<reference evidence="8" key="1">
    <citation type="journal article" date="2019" name="Genome Biol. Evol.">
        <title>Tracing the Evolution of the Plastome and Mitogenome in the Chloropicophyceae Uncovered Convergent tRNA Gene Losses and a Variant Plastid Genetic Code.</title>
        <authorList>
            <person name="Turmel M."/>
            <person name="Dos Santos A.L."/>
            <person name="Otis C."/>
            <person name="Sergerie R."/>
            <person name="Lemieux C."/>
        </authorList>
    </citation>
    <scope>NUCLEOTIDE SEQUENCE</scope>
</reference>
<keyword evidence="2 8" id="KW-0645">Protease</keyword>
<keyword evidence="4" id="KW-0720">Serine protease</keyword>
<dbReference type="InterPro" id="IPR033135">
    <property type="entry name" value="ClpP_His_AS"/>
</dbReference>
<dbReference type="GO" id="GO:0006515">
    <property type="term" value="P:protein quality control for misfolded or incompletely synthesized proteins"/>
    <property type="evidence" value="ECO:0007669"/>
    <property type="project" value="TreeGrafter"/>
</dbReference>
<dbReference type="PANTHER" id="PTHR10381">
    <property type="entry name" value="ATP-DEPENDENT CLP PROTEASE PROTEOLYTIC SUBUNIT"/>
    <property type="match status" value="1"/>
</dbReference>
<name>A0A4D6C240_9CHLO</name>
<keyword evidence="3" id="KW-0378">Hydrolase</keyword>
<evidence type="ECO:0000256" key="6">
    <source>
        <dbReference type="PROSITE-ProRule" id="PRU10086"/>
    </source>
</evidence>
<geneLocation type="chloroplast" evidence="8"/>
<dbReference type="PRINTS" id="PR00127">
    <property type="entry name" value="CLPPROTEASEP"/>
</dbReference>
<evidence type="ECO:0000256" key="7">
    <source>
        <dbReference type="RuleBase" id="RU003567"/>
    </source>
</evidence>
<dbReference type="InterPro" id="IPR023562">
    <property type="entry name" value="ClpP/TepA"/>
</dbReference>